<organism evidence="2 3">
    <name type="scientific">Rubus argutus</name>
    <name type="common">Southern blackberry</name>
    <dbReference type="NCBI Taxonomy" id="59490"/>
    <lineage>
        <taxon>Eukaryota</taxon>
        <taxon>Viridiplantae</taxon>
        <taxon>Streptophyta</taxon>
        <taxon>Embryophyta</taxon>
        <taxon>Tracheophyta</taxon>
        <taxon>Spermatophyta</taxon>
        <taxon>Magnoliopsida</taxon>
        <taxon>eudicotyledons</taxon>
        <taxon>Gunneridae</taxon>
        <taxon>Pentapetalae</taxon>
        <taxon>rosids</taxon>
        <taxon>fabids</taxon>
        <taxon>Rosales</taxon>
        <taxon>Rosaceae</taxon>
        <taxon>Rosoideae</taxon>
        <taxon>Rosoideae incertae sedis</taxon>
        <taxon>Rubus</taxon>
    </lineage>
</organism>
<dbReference type="Proteomes" id="UP001457282">
    <property type="component" value="Unassembled WGS sequence"/>
</dbReference>
<accession>A0AAW1WC53</accession>
<evidence type="ECO:0000313" key="2">
    <source>
        <dbReference type="EMBL" id="KAK9922231.1"/>
    </source>
</evidence>
<dbReference type="EMBL" id="JBEDUW010000006">
    <property type="protein sequence ID" value="KAK9922231.1"/>
    <property type="molecule type" value="Genomic_DNA"/>
</dbReference>
<keyword evidence="3" id="KW-1185">Reference proteome</keyword>
<protein>
    <submittedName>
        <fullName evidence="2">Uncharacterized protein</fullName>
    </submittedName>
</protein>
<dbReference type="AlphaFoldDB" id="A0AAW1WC53"/>
<comment type="caution">
    <text evidence="2">The sequence shown here is derived from an EMBL/GenBank/DDBJ whole genome shotgun (WGS) entry which is preliminary data.</text>
</comment>
<gene>
    <name evidence="2" type="ORF">M0R45_030706</name>
</gene>
<evidence type="ECO:0000313" key="3">
    <source>
        <dbReference type="Proteomes" id="UP001457282"/>
    </source>
</evidence>
<evidence type="ECO:0000256" key="1">
    <source>
        <dbReference type="SAM" id="MobiDB-lite"/>
    </source>
</evidence>
<name>A0AAW1WC53_RUBAR</name>
<reference evidence="2 3" key="1">
    <citation type="journal article" date="2023" name="G3 (Bethesda)">
        <title>A chromosome-length genome assembly and annotation of blackberry (Rubus argutus, cv. 'Hillquist').</title>
        <authorList>
            <person name="Bruna T."/>
            <person name="Aryal R."/>
            <person name="Dudchenko O."/>
            <person name="Sargent D.J."/>
            <person name="Mead D."/>
            <person name="Buti M."/>
            <person name="Cavallini A."/>
            <person name="Hytonen T."/>
            <person name="Andres J."/>
            <person name="Pham M."/>
            <person name="Weisz D."/>
            <person name="Mascagni F."/>
            <person name="Usai G."/>
            <person name="Natali L."/>
            <person name="Bassil N."/>
            <person name="Fernandez G.E."/>
            <person name="Lomsadze A."/>
            <person name="Armour M."/>
            <person name="Olukolu B."/>
            <person name="Poorten T."/>
            <person name="Britton C."/>
            <person name="Davik J."/>
            <person name="Ashrafi H."/>
            <person name="Aiden E.L."/>
            <person name="Borodovsky M."/>
            <person name="Worthington M."/>
        </authorList>
    </citation>
    <scope>NUCLEOTIDE SEQUENCE [LARGE SCALE GENOMIC DNA]</scope>
    <source>
        <strain evidence="2">PI 553951</strain>
    </source>
</reference>
<proteinExistence type="predicted"/>
<sequence>MLPDYRLGPEDIKVGMVGWEASEFIMDEDKDYDSYRKKYLVYRHQPSGDATDEMRVLPCTTNTSNNEGPETSNPVKLATIAMPPRSMSVVGWKSGQYEIIEISKGQKTPLLPLANDIKYVGAEQVSELLDIIAGQTSLIFKLCMDGHKEYQTRCIFEDQYEKMVDMTTSGMEEGGDLRKVGRVDAIGIDESRPTVQSRRNVHQKGTDDHHKATLLGEDFDFYESDDNDNVAERMYIDDDGDDDEVDVEGNLEKEISHSEYATTITKISDKDSQVIDASDVDVEKGGKRGRKPFTRAATMKATQQSTKRTRRVS</sequence>
<feature type="region of interest" description="Disordered" evidence="1">
    <location>
        <begin position="282"/>
        <end position="313"/>
    </location>
</feature>